<dbReference type="RefSeq" id="WP_203302872.1">
    <property type="nucleotide sequence ID" value="NZ_JAAEBW010000005.1"/>
</dbReference>
<feature type="region of interest" description="Disordered" evidence="1">
    <location>
        <begin position="113"/>
        <end position="134"/>
    </location>
</feature>
<protein>
    <submittedName>
        <fullName evidence="2">Uncharacterized protein</fullName>
    </submittedName>
</protein>
<accession>A0ABS1ZGT9</accession>
<proteinExistence type="predicted"/>
<gene>
    <name evidence="2" type="ORF">GYN02_10855</name>
</gene>
<evidence type="ECO:0000313" key="2">
    <source>
        <dbReference type="EMBL" id="MBM1195671.1"/>
    </source>
</evidence>
<comment type="caution">
    <text evidence="2">The sequence shown here is derived from an EMBL/GenBank/DDBJ whole genome shotgun (WGS) entry which is preliminary data.</text>
</comment>
<name>A0ABS1ZGT9_9PSED</name>
<organism evidence="2 3">
    <name type="scientific">Pseudomonas weihenstephanensis</name>
    <dbReference type="NCBI Taxonomy" id="1608994"/>
    <lineage>
        <taxon>Bacteria</taxon>
        <taxon>Pseudomonadati</taxon>
        <taxon>Pseudomonadota</taxon>
        <taxon>Gammaproteobacteria</taxon>
        <taxon>Pseudomonadales</taxon>
        <taxon>Pseudomonadaceae</taxon>
        <taxon>Pseudomonas</taxon>
    </lineage>
</organism>
<reference evidence="2 3" key="1">
    <citation type="submission" date="2020-01" db="EMBL/GenBank/DDBJ databases">
        <title>Comparative genomics of meat spoilage bacteria.</title>
        <authorList>
            <person name="Hilgarth M."/>
            <person name="Vogel R.F."/>
        </authorList>
    </citation>
    <scope>NUCLEOTIDE SEQUENCE [LARGE SCALE GENOMIC DNA]</scope>
    <source>
        <strain evidence="2 3">TMW2.2077</strain>
    </source>
</reference>
<evidence type="ECO:0000313" key="3">
    <source>
        <dbReference type="Proteomes" id="UP000809529"/>
    </source>
</evidence>
<keyword evidence="3" id="KW-1185">Reference proteome</keyword>
<dbReference type="Proteomes" id="UP000809529">
    <property type="component" value="Unassembled WGS sequence"/>
</dbReference>
<dbReference type="EMBL" id="JAAEBW010000005">
    <property type="protein sequence ID" value="MBM1195671.1"/>
    <property type="molecule type" value="Genomic_DNA"/>
</dbReference>
<evidence type="ECO:0000256" key="1">
    <source>
        <dbReference type="SAM" id="MobiDB-lite"/>
    </source>
</evidence>
<sequence length="312" mass="34836">MAGIKMTHAFDRNGTKWAAADYAKGMGAEPLNCERCDAPVSHVGSFMRDCYDQSSRVSAFFRLHANGEHRPYCRFGVHKQIVELARTSNGLIESVKKNLFRMRLVAVTEELKASAKRPKEDDGDEKTATSSKRYASSSNRLSAYINTAQRVLKLRALCDEDDEIEQHLELVFAGNTPVSWKEFYFEHARQMAAHYTVSQNTTQYPIAIQGRVGRIAPAIKGDPTRNALNLQKLKVTQDPNEPSNGISLEVSVWAAKASWFNGLSEGDEVVVFGLWKAPAPVQSKSTKEGFFKTYTNRRLTLTLAVKSQIAKV</sequence>